<dbReference type="PROSITE" id="PS51257">
    <property type="entry name" value="PROKAR_LIPOPROTEIN"/>
    <property type="match status" value="1"/>
</dbReference>
<sequence length="119" mass="13428">MRMRVDGDACPTWMIRAYRNLATQTISMSCLRLHSSSVFQHFPLAASLASAMCGTIVRSSICPFCTPMSCLDGSLHPICIHMMLVQCLSRPRCFRSVYYGVGRYPGCMRVQPERFVRVV</sequence>
<name>A0A4Q9M7B6_9APHY</name>
<dbReference type="Proteomes" id="UP000292957">
    <property type="component" value="Unassembled WGS sequence"/>
</dbReference>
<gene>
    <name evidence="1" type="ORF">BD311DRAFT_769514</name>
</gene>
<dbReference type="AlphaFoldDB" id="A0A4Q9M7B6"/>
<dbReference type="EMBL" id="ML143521">
    <property type="protein sequence ID" value="TBU22944.1"/>
    <property type="molecule type" value="Genomic_DNA"/>
</dbReference>
<organism evidence="1">
    <name type="scientific">Dichomitus squalens</name>
    <dbReference type="NCBI Taxonomy" id="114155"/>
    <lineage>
        <taxon>Eukaryota</taxon>
        <taxon>Fungi</taxon>
        <taxon>Dikarya</taxon>
        <taxon>Basidiomycota</taxon>
        <taxon>Agaricomycotina</taxon>
        <taxon>Agaricomycetes</taxon>
        <taxon>Polyporales</taxon>
        <taxon>Polyporaceae</taxon>
        <taxon>Dichomitus</taxon>
    </lineage>
</organism>
<proteinExistence type="predicted"/>
<evidence type="ECO:0000313" key="1">
    <source>
        <dbReference type="EMBL" id="TBU22944.1"/>
    </source>
</evidence>
<reference evidence="1" key="1">
    <citation type="submission" date="2019-01" db="EMBL/GenBank/DDBJ databases">
        <title>Draft genome sequences of three monokaryotic isolates of the white-rot basidiomycete fungus Dichomitus squalens.</title>
        <authorList>
            <consortium name="DOE Joint Genome Institute"/>
            <person name="Lopez S.C."/>
            <person name="Andreopoulos B."/>
            <person name="Pangilinan J."/>
            <person name="Lipzen A."/>
            <person name="Riley R."/>
            <person name="Ahrendt S."/>
            <person name="Ng V."/>
            <person name="Barry K."/>
            <person name="Daum C."/>
            <person name="Grigoriev I.V."/>
            <person name="Hilden K.S."/>
            <person name="Makela M.R."/>
            <person name="de Vries R.P."/>
        </authorList>
    </citation>
    <scope>NUCLEOTIDE SEQUENCE [LARGE SCALE GENOMIC DNA]</scope>
    <source>
        <strain evidence="1">OM18370.1</strain>
    </source>
</reference>
<protein>
    <submittedName>
        <fullName evidence="1">Uncharacterized protein</fullName>
    </submittedName>
</protein>
<accession>A0A4Q9M7B6</accession>